<dbReference type="SUPFAM" id="SSF47203">
    <property type="entry name" value="Acyl-CoA dehydrogenase C-terminal domain-like"/>
    <property type="match status" value="1"/>
</dbReference>
<dbReference type="GO" id="GO:0016627">
    <property type="term" value="F:oxidoreductase activity, acting on the CH-CH group of donors"/>
    <property type="evidence" value="ECO:0007669"/>
    <property type="project" value="InterPro"/>
</dbReference>
<protein>
    <submittedName>
        <fullName evidence="10">Acyl-CoA dehydrogenase</fullName>
    </submittedName>
</protein>
<dbReference type="Pfam" id="PF02771">
    <property type="entry name" value="Acyl-CoA_dh_N"/>
    <property type="match status" value="1"/>
</dbReference>
<evidence type="ECO:0000313" key="11">
    <source>
        <dbReference type="Proteomes" id="UP000515734"/>
    </source>
</evidence>
<dbReference type="InterPro" id="IPR006091">
    <property type="entry name" value="Acyl-CoA_Oxase/DH_mid-dom"/>
</dbReference>
<evidence type="ECO:0000256" key="6">
    <source>
        <dbReference type="RuleBase" id="RU362125"/>
    </source>
</evidence>
<gene>
    <name evidence="10" type="ORF">NIIDNTM18_52330</name>
</gene>
<dbReference type="InterPro" id="IPR052161">
    <property type="entry name" value="Mycobact_Acyl-CoA_DH"/>
</dbReference>
<dbReference type="InterPro" id="IPR046373">
    <property type="entry name" value="Acyl-CoA_Oxase/DH_mid-dom_sf"/>
</dbReference>
<evidence type="ECO:0000313" key="10">
    <source>
        <dbReference type="EMBL" id="BCI55955.1"/>
    </source>
</evidence>
<dbReference type="InterPro" id="IPR009100">
    <property type="entry name" value="AcylCoA_DH/oxidase_NM_dom_sf"/>
</dbReference>
<feature type="domain" description="Acyl-CoA dehydrogenase/oxidase N-terminal" evidence="9">
    <location>
        <begin position="31"/>
        <end position="132"/>
    </location>
</feature>
<organism evidence="10 11">
    <name type="scientific">Mycolicibacterium litorale</name>
    <dbReference type="NCBI Taxonomy" id="758802"/>
    <lineage>
        <taxon>Bacteria</taxon>
        <taxon>Bacillati</taxon>
        <taxon>Actinomycetota</taxon>
        <taxon>Actinomycetes</taxon>
        <taxon>Mycobacteriales</taxon>
        <taxon>Mycobacteriaceae</taxon>
        <taxon>Mycolicibacterium</taxon>
    </lineage>
</organism>
<dbReference type="Proteomes" id="UP000515734">
    <property type="component" value="Chromosome"/>
</dbReference>
<reference evidence="10 11" key="1">
    <citation type="submission" date="2020-07" db="EMBL/GenBank/DDBJ databases">
        <title>Complete genome sequence of Mycolicibacterium litorale like strain isolated from cardiac implantable electronic device infection.</title>
        <authorList>
            <person name="Fukano H."/>
            <person name="Miyama H."/>
            <person name="Hoshino Y."/>
        </authorList>
    </citation>
    <scope>NUCLEOTIDE SEQUENCE [LARGE SCALE GENOMIC DNA]</scope>
    <source>
        <strain evidence="10 11">NIIDNTM18</strain>
    </source>
</reference>
<dbReference type="AlphaFoldDB" id="A0A6S6PBX1"/>
<dbReference type="GO" id="GO:0050660">
    <property type="term" value="F:flavin adenine dinucleotide binding"/>
    <property type="evidence" value="ECO:0007669"/>
    <property type="project" value="InterPro"/>
</dbReference>
<keyword evidence="3 6" id="KW-0285">Flavoprotein</keyword>
<comment type="similarity">
    <text evidence="2 6">Belongs to the acyl-CoA dehydrogenase family.</text>
</comment>
<dbReference type="SUPFAM" id="SSF56645">
    <property type="entry name" value="Acyl-CoA dehydrogenase NM domain-like"/>
    <property type="match status" value="1"/>
</dbReference>
<evidence type="ECO:0000256" key="4">
    <source>
        <dbReference type="ARBA" id="ARBA00022827"/>
    </source>
</evidence>
<evidence type="ECO:0000256" key="3">
    <source>
        <dbReference type="ARBA" id="ARBA00022630"/>
    </source>
</evidence>
<evidence type="ECO:0000256" key="1">
    <source>
        <dbReference type="ARBA" id="ARBA00001974"/>
    </source>
</evidence>
<comment type="cofactor">
    <cofactor evidence="1 6">
        <name>FAD</name>
        <dbReference type="ChEBI" id="CHEBI:57692"/>
    </cofactor>
</comment>
<keyword evidence="5 6" id="KW-0560">Oxidoreductase</keyword>
<proteinExistence type="inferred from homology"/>
<dbReference type="GO" id="GO:0005886">
    <property type="term" value="C:plasma membrane"/>
    <property type="evidence" value="ECO:0007669"/>
    <property type="project" value="TreeGrafter"/>
</dbReference>
<dbReference type="InterPro" id="IPR013786">
    <property type="entry name" value="AcylCoA_DH/ox_N"/>
</dbReference>
<evidence type="ECO:0000256" key="5">
    <source>
        <dbReference type="ARBA" id="ARBA00023002"/>
    </source>
</evidence>
<evidence type="ECO:0000259" key="8">
    <source>
        <dbReference type="Pfam" id="PF02770"/>
    </source>
</evidence>
<dbReference type="EMBL" id="AP023287">
    <property type="protein sequence ID" value="BCI55955.1"/>
    <property type="molecule type" value="Genomic_DNA"/>
</dbReference>
<dbReference type="InterPro" id="IPR009075">
    <property type="entry name" value="AcylCo_DH/oxidase_C"/>
</dbReference>
<evidence type="ECO:0000259" key="9">
    <source>
        <dbReference type="Pfam" id="PF02771"/>
    </source>
</evidence>
<accession>A0A6S6PBX1</accession>
<keyword evidence="4 6" id="KW-0274">FAD</keyword>
<dbReference type="InterPro" id="IPR037069">
    <property type="entry name" value="AcylCoA_DH/ox_N_sf"/>
</dbReference>
<dbReference type="PANTHER" id="PTHR43292">
    <property type="entry name" value="ACYL-COA DEHYDROGENASE"/>
    <property type="match status" value="1"/>
</dbReference>
<dbReference type="Pfam" id="PF02770">
    <property type="entry name" value="Acyl-CoA_dh_M"/>
    <property type="match status" value="1"/>
</dbReference>
<evidence type="ECO:0000259" key="7">
    <source>
        <dbReference type="Pfam" id="PF00441"/>
    </source>
</evidence>
<sequence length="418" mass="45418">MGHSGSNGNTFQSRRRRAYRDWVSTAADADRVAQLANRVVADHDPKTVPIPEFLGACYDAGLSWVHFPEGLGGLGVSRGLQAVADGILQGAGGPVPLGLNPMGYGMAAPTIREHAQTEEVKRSWLRPLATTEHIWCQLFSEPGAGSDLAGLATSAVPDGDDWVINGQKVWTSLAHRARWGLLLARTDPDVPKHKGLTYFVVDMHSPGVQTRPLRQLTGHAEFNEVYFTDARIPDAHRLGAVGDGWRVAMTTLMNERSALGASGSRRGAGTIADAVALWASRPHRQTPVLRDRLTELWLRAEAQRLTSERSRASATVGGPGPEGSIGKLVGAELNQRIYQWCMDFLGPEGLLYHSYAMDSGDKSDWRGPVQQRFLRSRANTIEGGTSDVMRNILGERVLGLPGDLRADAGMPWKEVPRG</sequence>
<feature type="domain" description="Acyl-CoA oxidase/dehydrogenase middle" evidence="8">
    <location>
        <begin position="136"/>
        <end position="229"/>
    </location>
</feature>
<evidence type="ECO:0000256" key="2">
    <source>
        <dbReference type="ARBA" id="ARBA00009347"/>
    </source>
</evidence>
<dbReference type="Pfam" id="PF00441">
    <property type="entry name" value="Acyl-CoA_dh_1"/>
    <property type="match status" value="1"/>
</dbReference>
<dbReference type="PANTHER" id="PTHR43292:SF4">
    <property type="entry name" value="ACYL-COA DEHYDROGENASE FADE34"/>
    <property type="match status" value="1"/>
</dbReference>
<name>A0A6S6PBX1_9MYCO</name>
<feature type="domain" description="Acyl-CoA dehydrogenase/oxidase C-terminal" evidence="7">
    <location>
        <begin position="242"/>
        <end position="398"/>
    </location>
</feature>
<dbReference type="Gene3D" id="1.10.540.10">
    <property type="entry name" value="Acyl-CoA dehydrogenase/oxidase, N-terminal domain"/>
    <property type="match status" value="1"/>
</dbReference>
<dbReference type="FunFam" id="2.40.110.10:FF:000011">
    <property type="entry name" value="Acyl-CoA dehydrogenase FadE34"/>
    <property type="match status" value="1"/>
</dbReference>
<dbReference type="Gene3D" id="2.40.110.10">
    <property type="entry name" value="Butyryl-CoA Dehydrogenase, subunit A, domain 2"/>
    <property type="match status" value="1"/>
</dbReference>
<dbReference type="Gene3D" id="1.20.140.10">
    <property type="entry name" value="Butyryl-CoA Dehydrogenase, subunit A, domain 3"/>
    <property type="match status" value="1"/>
</dbReference>
<dbReference type="InterPro" id="IPR036250">
    <property type="entry name" value="AcylCo_DH-like_C"/>
</dbReference>